<reference evidence="2 3" key="1">
    <citation type="submission" date="2024-01" db="EMBL/GenBank/DDBJ databases">
        <title>Sphingobacterium tenebrionis sp. nov., a novel endophyte isolated from tenebrio molitor intestines.</title>
        <authorList>
            <person name="Zhang C."/>
        </authorList>
    </citation>
    <scope>NUCLEOTIDE SEQUENCE [LARGE SCALE GENOMIC DNA]</scope>
    <source>
        <strain evidence="2 3">PU5-4</strain>
    </source>
</reference>
<sequence>MKRLTLKRLFTTAFALLFSVALFAQENTLLWKISGNGLTKDSYLFGTLHMACAEDFKMEDKVKEVAQKAEAIAFEIDMANPENMTKVQEFMKPNLEFFKDFDPAKKKVIDSIMTSYQIPPAIFDQVAPAAVISILSMRSFACSDFKTVKMMENEIRNLPAVNGKPIAELETVEFQFNLLNNLFSPEDFYNYLTIEGGLEASTKKLVQAYFSENLKEIENLTLKSGYLSEEEQAKFLDERNHTWMEKMPNMMKEKAYLFAVGAGHLVGKNGMIELLKKQGYKLTPILD</sequence>
<evidence type="ECO:0000313" key="3">
    <source>
        <dbReference type="Proteomes" id="UP001363035"/>
    </source>
</evidence>
<feature type="chain" id="PRO_5045412937" evidence="1">
    <location>
        <begin position="25"/>
        <end position="287"/>
    </location>
</feature>
<organism evidence="2 3">
    <name type="scientific">Sphingobacterium tenebrionis</name>
    <dbReference type="NCBI Taxonomy" id="3111775"/>
    <lineage>
        <taxon>Bacteria</taxon>
        <taxon>Pseudomonadati</taxon>
        <taxon>Bacteroidota</taxon>
        <taxon>Sphingobacteriia</taxon>
        <taxon>Sphingobacteriales</taxon>
        <taxon>Sphingobacteriaceae</taxon>
        <taxon>Sphingobacterium</taxon>
    </lineage>
</organism>
<feature type="signal peptide" evidence="1">
    <location>
        <begin position="1"/>
        <end position="24"/>
    </location>
</feature>
<dbReference type="Pfam" id="PF01963">
    <property type="entry name" value="TraB_PrgY_gumN"/>
    <property type="match status" value="1"/>
</dbReference>
<gene>
    <name evidence="2" type="ORF">VJ786_12240</name>
</gene>
<dbReference type="Proteomes" id="UP001363035">
    <property type="component" value="Unassembled WGS sequence"/>
</dbReference>
<dbReference type="CDD" id="cd14789">
    <property type="entry name" value="Tiki"/>
    <property type="match status" value="1"/>
</dbReference>
<comment type="caution">
    <text evidence="2">The sequence shown here is derived from an EMBL/GenBank/DDBJ whole genome shotgun (WGS) entry which is preliminary data.</text>
</comment>
<dbReference type="PANTHER" id="PTHR40590">
    <property type="entry name" value="CYTOPLASMIC PROTEIN-RELATED"/>
    <property type="match status" value="1"/>
</dbReference>
<name>A0ABU8I8A3_9SPHI</name>
<keyword evidence="3" id="KW-1185">Reference proteome</keyword>
<dbReference type="PANTHER" id="PTHR40590:SF1">
    <property type="entry name" value="CYTOPLASMIC PROTEIN"/>
    <property type="match status" value="1"/>
</dbReference>
<dbReference type="InterPro" id="IPR002816">
    <property type="entry name" value="TraB/PrgY/GumN_fam"/>
</dbReference>
<dbReference type="RefSeq" id="WP_167554259.1">
    <property type="nucleotide sequence ID" value="NZ_JAYLLN010000031.1"/>
</dbReference>
<evidence type="ECO:0000256" key="1">
    <source>
        <dbReference type="SAM" id="SignalP"/>
    </source>
</evidence>
<dbReference type="InterPro" id="IPR047111">
    <property type="entry name" value="YbaP-like"/>
</dbReference>
<evidence type="ECO:0000313" key="2">
    <source>
        <dbReference type="EMBL" id="MEI5985670.1"/>
    </source>
</evidence>
<dbReference type="EMBL" id="JAYLLN010000031">
    <property type="protein sequence ID" value="MEI5985670.1"/>
    <property type="molecule type" value="Genomic_DNA"/>
</dbReference>
<accession>A0ABU8I8A3</accession>
<keyword evidence="1" id="KW-0732">Signal</keyword>
<protein>
    <submittedName>
        <fullName evidence="2">TraB/GumN family protein</fullName>
    </submittedName>
</protein>
<proteinExistence type="predicted"/>